<sequence>MAKVITTDHWVWHTSTVPANKDEEVELFVRERNGTPKGQERKPVLMLHGRSVPVLPGFDLRYKDYSWAGALAQAGYDVFMMDLQGSGLSARPKMNDPRNVNPAQQSLLTPRPPGFTPGTPNYPYQLNDSYSDWDELHTVVEFIRELCEVDKVAFIGWSAAAFWMGPYAVKNPGKVESLFLLAPIFPAKGSSNPPASLPVPGFPTNLSTKAGLSSPGGWGGELHCEGQREDGIVDVVWDALLKSDPVGSVWGGIDGLSRFRSFTRWGWNETTAKQGGVLGGSVPVLIVYGEYDKQANTTNANPELNFSVPELYKAVAGSHKLMVKLACAGHSVPWEMQHGNVHELSKHWLKHLKVDGKTNGVFDMDTAGNLSPAP</sequence>
<organism evidence="2 3">
    <name type="scientific">Streptomyces vietnamensis</name>
    <dbReference type="NCBI Taxonomy" id="362257"/>
    <lineage>
        <taxon>Bacteria</taxon>
        <taxon>Bacillati</taxon>
        <taxon>Actinomycetota</taxon>
        <taxon>Actinomycetes</taxon>
        <taxon>Kitasatosporales</taxon>
        <taxon>Streptomycetaceae</taxon>
        <taxon>Streptomyces</taxon>
    </lineage>
</organism>
<dbReference type="HOGENOM" id="CLU_657078_0_0_11"/>
<evidence type="ECO:0000313" key="3">
    <source>
        <dbReference type="Proteomes" id="UP000031774"/>
    </source>
</evidence>
<dbReference type="STRING" id="362257.SVTN_29165"/>
<dbReference type="AlphaFoldDB" id="A0A0B5IHM3"/>
<keyword evidence="2" id="KW-0378">Hydrolase</keyword>
<dbReference type="Gene3D" id="3.40.50.1820">
    <property type="entry name" value="alpha/beta hydrolase"/>
    <property type="match status" value="1"/>
</dbReference>
<dbReference type="InterPro" id="IPR000073">
    <property type="entry name" value="AB_hydrolase_1"/>
</dbReference>
<dbReference type="Pfam" id="PF00561">
    <property type="entry name" value="Abhydrolase_1"/>
    <property type="match status" value="1"/>
</dbReference>
<dbReference type="Proteomes" id="UP000031774">
    <property type="component" value="Chromosome"/>
</dbReference>
<keyword evidence="3" id="KW-1185">Reference proteome</keyword>
<dbReference type="InterPro" id="IPR029058">
    <property type="entry name" value="AB_hydrolase_fold"/>
</dbReference>
<protein>
    <submittedName>
        <fullName evidence="2">Alpha/beta hydrolase</fullName>
    </submittedName>
</protein>
<reference evidence="2 3" key="1">
    <citation type="submission" date="2014-12" db="EMBL/GenBank/DDBJ databases">
        <title>Complete genome sequence of Streptomyces vietnamensis strain GIMV4.0001, a genetic manipulable producer of the benzoisochromanequinone antibiotic granaticin.</title>
        <authorList>
            <person name="Deng M.R."/>
            <person name="Guo J."/>
            <person name="Ma L.Y."/>
            <person name="Feng G.D."/>
            <person name="Mo C.Y."/>
            <person name="Zhu H.H."/>
        </authorList>
    </citation>
    <scope>NUCLEOTIDE SEQUENCE [LARGE SCALE GENOMIC DNA]</scope>
    <source>
        <strain evidence="3">GIMV4.0001</strain>
    </source>
</reference>
<name>A0A0B5IHM3_9ACTN</name>
<evidence type="ECO:0000313" key="2">
    <source>
        <dbReference type="EMBL" id="AJF67839.1"/>
    </source>
</evidence>
<proteinExistence type="predicted"/>
<dbReference type="SUPFAM" id="SSF53474">
    <property type="entry name" value="alpha/beta-Hydrolases"/>
    <property type="match status" value="1"/>
</dbReference>
<dbReference type="EMBL" id="CP010407">
    <property type="protein sequence ID" value="AJF67839.1"/>
    <property type="molecule type" value="Genomic_DNA"/>
</dbReference>
<feature type="domain" description="AB hydrolase-1" evidence="1">
    <location>
        <begin position="43"/>
        <end position="191"/>
    </location>
</feature>
<dbReference type="KEGG" id="svt:SVTN_29165"/>
<accession>A0A0B5IHM3</accession>
<evidence type="ECO:0000259" key="1">
    <source>
        <dbReference type="Pfam" id="PF00561"/>
    </source>
</evidence>
<dbReference type="GO" id="GO:0016787">
    <property type="term" value="F:hydrolase activity"/>
    <property type="evidence" value="ECO:0007669"/>
    <property type="project" value="UniProtKB-KW"/>
</dbReference>
<dbReference type="RefSeq" id="WP_041131768.1">
    <property type="nucleotide sequence ID" value="NZ_CP010407.1"/>
</dbReference>
<gene>
    <name evidence="2" type="ORF">SVTN_29165</name>
</gene>